<dbReference type="OrthoDB" id="7784409at2"/>
<feature type="domain" description="Translocation and assembly module TamB C-terminal" evidence="6">
    <location>
        <begin position="929"/>
        <end position="1276"/>
    </location>
</feature>
<dbReference type="GO" id="GO:0005886">
    <property type="term" value="C:plasma membrane"/>
    <property type="evidence" value="ECO:0007669"/>
    <property type="project" value="InterPro"/>
</dbReference>
<comment type="subcellular location">
    <subcellularLocation>
        <location evidence="1">Membrane</location>
        <topology evidence="1">Single-pass membrane protein</topology>
    </subcellularLocation>
</comment>
<dbReference type="PANTHER" id="PTHR36985">
    <property type="entry name" value="TRANSLOCATION AND ASSEMBLY MODULE SUBUNIT TAMB"/>
    <property type="match status" value="1"/>
</dbReference>
<evidence type="ECO:0000313" key="8">
    <source>
        <dbReference type="Proteomes" id="UP000272908"/>
    </source>
</evidence>
<keyword evidence="5" id="KW-0732">Signal</keyword>
<dbReference type="RefSeq" id="WP_121093577.1">
    <property type="nucleotide sequence ID" value="NZ_UIHC01000007.1"/>
</dbReference>
<keyword evidence="2" id="KW-0812">Transmembrane</keyword>
<evidence type="ECO:0000256" key="5">
    <source>
        <dbReference type="SAM" id="SignalP"/>
    </source>
</evidence>
<keyword evidence="3" id="KW-1133">Transmembrane helix</keyword>
<keyword evidence="8" id="KW-1185">Reference proteome</keyword>
<evidence type="ECO:0000256" key="1">
    <source>
        <dbReference type="ARBA" id="ARBA00004167"/>
    </source>
</evidence>
<dbReference type="GO" id="GO:0009306">
    <property type="term" value="P:protein secretion"/>
    <property type="evidence" value="ECO:0007669"/>
    <property type="project" value="InterPro"/>
</dbReference>
<feature type="chain" id="PRO_5017450229" description="Translocation and assembly module TamB C-terminal domain-containing protein" evidence="5">
    <location>
        <begin position="21"/>
        <end position="1276"/>
    </location>
</feature>
<dbReference type="GO" id="GO:0097347">
    <property type="term" value="C:TAM protein secretion complex"/>
    <property type="evidence" value="ECO:0007669"/>
    <property type="project" value="TreeGrafter"/>
</dbReference>
<gene>
    <name evidence="7" type="ORF">ROE7235_01017</name>
</gene>
<evidence type="ECO:0000256" key="4">
    <source>
        <dbReference type="ARBA" id="ARBA00023136"/>
    </source>
</evidence>
<keyword evidence="4" id="KW-0472">Membrane</keyword>
<dbReference type="Pfam" id="PF04357">
    <property type="entry name" value="TamB"/>
    <property type="match status" value="1"/>
</dbReference>
<organism evidence="7 8">
    <name type="scientific">Roseinatronobacter ekhonensis</name>
    <dbReference type="NCBI Taxonomy" id="254356"/>
    <lineage>
        <taxon>Bacteria</taxon>
        <taxon>Pseudomonadati</taxon>
        <taxon>Pseudomonadota</taxon>
        <taxon>Alphaproteobacteria</taxon>
        <taxon>Rhodobacterales</taxon>
        <taxon>Paracoccaceae</taxon>
        <taxon>Roseinatronobacter</taxon>
    </lineage>
</organism>
<feature type="signal peptide" evidence="5">
    <location>
        <begin position="1"/>
        <end position="20"/>
    </location>
</feature>
<evidence type="ECO:0000256" key="2">
    <source>
        <dbReference type="ARBA" id="ARBA00022692"/>
    </source>
</evidence>
<dbReference type="PANTHER" id="PTHR36985:SF1">
    <property type="entry name" value="TRANSLOCATION AND ASSEMBLY MODULE SUBUNIT TAMB"/>
    <property type="match status" value="1"/>
</dbReference>
<dbReference type="InterPro" id="IPR007452">
    <property type="entry name" value="TamB_C"/>
</dbReference>
<dbReference type="Proteomes" id="UP000272908">
    <property type="component" value="Unassembled WGS sequence"/>
</dbReference>
<evidence type="ECO:0000313" key="7">
    <source>
        <dbReference type="EMBL" id="SUZ31281.1"/>
    </source>
</evidence>
<dbReference type="AlphaFoldDB" id="A0A3B0M5B4"/>
<name>A0A3B0M5B4_9RHOB</name>
<accession>A0A3B0M5B4</accession>
<evidence type="ECO:0000259" key="6">
    <source>
        <dbReference type="Pfam" id="PF04357"/>
    </source>
</evidence>
<sequence length="1276" mass="134313">MRRWFLAALAVFGLGLSALAQDAGLPDPDESDVGFLTRILQDSLSDRGRAVRISGFEGALSSRATFDEMTIADNEGVWLRISGGALQWNRAALFQRRIEISEISATLVEVLRAPVAPPSEELVPARRFELPDLPVSVELGQLALAEVTLAPELLGQAVRAGVSGRADLAAGAGSATLSLERLDAVDGSFTLDAAFSNETRILSLVLDAVEAEGGIAVSKLGVPGRPSAQLRIEGEGPIDAFAAEIDLATDGAPRVQGQFELQTAQPGVQQAIALDLTGDLRPLIDAAYHPFFGDESSLTTRVRRFDDGRVSLDALSVRTQTLSVEGRARVGAEGLPELIDLNGTLADPAGGRVLLPLAGADTSVQSADLKLAFDAAQSDDWDLVLDLTGFDNGDFAVESVFVNGLGRITSEAFGETRNTVDALVDVSTMGLTARDPNIGAALGQSVNASIAFIWRDGQPFLLPGFLLEGRDYVLQGRARLDQGVIDGDIRAEYTDIARLSGLAGRDLSGGLNARLEGTWGPERDQFDLSGTLTGRDLALDQAQLDALLAGESTITLAASGADGQITLRELQARAQTLTADISGQVRSALVDLSGRLDVTDLSVLGAQYGGSLRADLSVSGPLEQAQVDLTALGRDMAIGQADLDRALRGETRLTLSGQRDGAAFDLANLDLNNPALRAQAQGRVDPGSSALESTFAVPDLAAVRPGFRGAISGTATLREDGDSRRVTLDANARDLSFGAEAADRVLAWRHVLQAQAMITPDAVLLEQLNLDGPALNARVSGQLRDGRPDLTLEARLADLALAAPGITGAVTLSGQARDTGDAYAVNLGVTGPAQLNARATGSLSKSLQANLQLSGSTDIALVNPRIEPRSVQGPARFDLTLQGPLQLASLSGSATADGVSVVDPRRGLRLTGVQARADLSGGRAVIDVSGQSAQGGALALDGAITLAPPFDGNLRARLDALRVVDPQLFEATITGDLNISGPLTRGPAVSGRLGLDSMELRIPRVGLTGAAYIPPGIRHVGESGNAQTTRARAGIFAGETFGRERNPSSLDLTIDAPNRIFIRGRGLDAELGGSLRLTGNTADVIPIGQFNLIRGRLDLLGNRFALNEGFASLQGDFMPFVRLIASTEREGVSARIVLQGRADEPELVFESSPELPQEEIVSLLLFGRGFETLSLFQAAQLASSLATLSGQSEGILEKLRRNVGLDDLDVRTDEDGDTSVRMGRYLTENVYTDLEVNPQGDSEVSINIDLSPSLTARGRVNNDGRSSVGLFFERDY</sequence>
<dbReference type="EMBL" id="UIHC01000007">
    <property type="protein sequence ID" value="SUZ31281.1"/>
    <property type="molecule type" value="Genomic_DNA"/>
</dbReference>
<reference evidence="8" key="1">
    <citation type="submission" date="2018-08" db="EMBL/GenBank/DDBJ databases">
        <authorList>
            <person name="Rodrigo-Torres L."/>
            <person name="Arahal R. D."/>
            <person name="Lucena T."/>
        </authorList>
    </citation>
    <scope>NUCLEOTIDE SEQUENCE [LARGE SCALE GENOMIC DNA]</scope>
    <source>
        <strain evidence="8">CECT 7235</strain>
    </source>
</reference>
<protein>
    <recommendedName>
        <fullName evidence="6">Translocation and assembly module TamB C-terminal domain-containing protein</fullName>
    </recommendedName>
</protein>
<evidence type="ECO:0000256" key="3">
    <source>
        <dbReference type="ARBA" id="ARBA00022989"/>
    </source>
</evidence>
<proteinExistence type="predicted"/>